<organism evidence="4 5">
    <name type="scientific">Thlaspi arvense</name>
    <name type="common">Field penny-cress</name>
    <dbReference type="NCBI Taxonomy" id="13288"/>
    <lineage>
        <taxon>Eukaryota</taxon>
        <taxon>Viridiplantae</taxon>
        <taxon>Streptophyta</taxon>
        <taxon>Embryophyta</taxon>
        <taxon>Tracheophyta</taxon>
        <taxon>Spermatophyta</taxon>
        <taxon>Magnoliopsida</taxon>
        <taxon>eudicotyledons</taxon>
        <taxon>Gunneridae</taxon>
        <taxon>Pentapetalae</taxon>
        <taxon>rosids</taxon>
        <taxon>malvids</taxon>
        <taxon>Brassicales</taxon>
        <taxon>Brassicaceae</taxon>
        <taxon>Thlaspideae</taxon>
        <taxon>Thlaspi</taxon>
    </lineage>
</organism>
<dbReference type="InterPro" id="IPR007592">
    <property type="entry name" value="GEBP"/>
</dbReference>
<dbReference type="AlphaFoldDB" id="A0AAU9S717"/>
<accession>A0AAU9S717</accession>
<feature type="compositionally biased region" description="Basic and acidic residues" evidence="2">
    <location>
        <begin position="26"/>
        <end position="36"/>
    </location>
</feature>
<feature type="region of interest" description="Disordered" evidence="2">
    <location>
        <begin position="185"/>
        <end position="204"/>
    </location>
</feature>
<dbReference type="GO" id="GO:0006355">
    <property type="term" value="P:regulation of DNA-templated transcription"/>
    <property type="evidence" value="ECO:0007669"/>
    <property type="project" value="InterPro"/>
</dbReference>
<evidence type="ECO:0000313" key="5">
    <source>
        <dbReference type="Proteomes" id="UP000836841"/>
    </source>
</evidence>
<dbReference type="Proteomes" id="UP000836841">
    <property type="component" value="Unassembled WGS sequence"/>
</dbReference>
<name>A0AAU9S717_THLAR</name>
<dbReference type="InterPro" id="IPR053932">
    <property type="entry name" value="GeBP-like_DBD"/>
</dbReference>
<proteinExistence type="inferred from homology"/>
<feature type="compositionally biased region" description="Basic and acidic residues" evidence="2">
    <location>
        <begin position="189"/>
        <end position="204"/>
    </location>
</feature>
<dbReference type="PANTHER" id="PTHR31662:SF98">
    <property type="entry name" value="STOREKEEPER PROTEIN-LIKE"/>
    <property type="match status" value="1"/>
</dbReference>
<dbReference type="PANTHER" id="PTHR31662">
    <property type="entry name" value="BNAANNG10740D PROTEIN-RELATED"/>
    <property type="match status" value="1"/>
</dbReference>
<dbReference type="Pfam" id="PF04504">
    <property type="entry name" value="GeBP-like_DBD"/>
    <property type="match status" value="1"/>
</dbReference>
<feature type="domain" description="Glabrous enhancer-binding protein-like DBD" evidence="3">
    <location>
        <begin position="123"/>
        <end position="216"/>
    </location>
</feature>
<sequence>MAPKRASPLEDPPSASSSEEESEEINDGKEGQKHEQNIQNVESEEEEEEESEDEEEEEEEDQRENKKHSVQSPLNLLRRRSQSCRTPKAEGEQKGKESQKKKSKVSNGDEEEGAVEEKKSAITRLWSEDDEIAVLKGLIEYQSKKGADPHADMGAFHDFIKKSLHVDVTKSQLVDKIRRLKKKYQNNVEKGEKGEDPVFSKPHEHKSFELSKKIWGRGAGNAVENNSNAKTKSNNISKAKKSVEANNSTHLPKEGRPELSLGEGSKAEGKDLKVEQEDFWSIHPRLFQSLELEKFPYLSMPEVGKNFIKESMILIGSRKTKELEEKWKDLCMDEIALYLKRVELIQEQAKLVLDAMKASKS</sequence>
<feature type="compositionally biased region" description="Acidic residues" evidence="2">
    <location>
        <begin position="42"/>
        <end position="62"/>
    </location>
</feature>
<feature type="compositionally biased region" description="Polar residues" evidence="2">
    <location>
        <begin position="223"/>
        <end position="237"/>
    </location>
</feature>
<evidence type="ECO:0000313" key="4">
    <source>
        <dbReference type="EMBL" id="CAH2057421.1"/>
    </source>
</evidence>
<dbReference type="GO" id="GO:0005634">
    <property type="term" value="C:nucleus"/>
    <property type="evidence" value="ECO:0007669"/>
    <property type="project" value="TreeGrafter"/>
</dbReference>
<dbReference type="EMBL" id="CAJVSB020000666">
    <property type="protein sequence ID" value="CAH2057421.1"/>
    <property type="molecule type" value="Genomic_DNA"/>
</dbReference>
<evidence type="ECO:0000259" key="3">
    <source>
        <dbReference type="Pfam" id="PF04504"/>
    </source>
</evidence>
<evidence type="ECO:0000256" key="2">
    <source>
        <dbReference type="SAM" id="MobiDB-lite"/>
    </source>
</evidence>
<protein>
    <recommendedName>
        <fullName evidence="3">Glabrous enhancer-binding protein-like DBD domain-containing protein</fullName>
    </recommendedName>
</protein>
<comment type="similarity">
    <text evidence="1">Belongs to the GeBP family.</text>
</comment>
<reference evidence="4 5" key="1">
    <citation type="submission" date="2022-03" db="EMBL/GenBank/DDBJ databases">
        <authorList>
            <person name="Nunn A."/>
            <person name="Chopra R."/>
            <person name="Nunn A."/>
            <person name="Contreras Garrido A."/>
        </authorList>
    </citation>
    <scope>NUCLEOTIDE SEQUENCE [LARGE SCALE GENOMIC DNA]</scope>
</reference>
<keyword evidence="5" id="KW-1185">Reference proteome</keyword>
<comment type="caution">
    <text evidence="4">The sequence shown here is derived from an EMBL/GenBank/DDBJ whole genome shotgun (WGS) entry which is preliminary data.</text>
</comment>
<feature type="region of interest" description="Disordered" evidence="2">
    <location>
        <begin position="219"/>
        <end position="267"/>
    </location>
</feature>
<feature type="compositionally biased region" description="Basic and acidic residues" evidence="2">
    <location>
        <begin position="87"/>
        <end position="100"/>
    </location>
</feature>
<evidence type="ECO:0000256" key="1">
    <source>
        <dbReference type="ARBA" id="ARBA00010820"/>
    </source>
</evidence>
<gene>
    <name evidence="4" type="ORF">TAV2_LOCUS12163</name>
</gene>
<feature type="region of interest" description="Disordered" evidence="2">
    <location>
        <begin position="1"/>
        <end position="122"/>
    </location>
</feature>